<dbReference type="PANTHER" id="PTHR43646">
    <property type="entry name" value="GLYCOSYLTRANSFERASE"/>
    <property type="match status" value="1"/>
</dbReference>
<accession>A0ABW5VHF8</accession>
<dbReference type="PANTHER" id="PTHR43646:SF2">
    <property type="entry name" value="GLYCOSYLTRANSFERASE 2-LIKE DOMAIN-CONTAINING PROTEIN"/>
    <property type="match status" value="1"/>
</dbReference>
<dbReference type="Pfam" id="PF00535">
    <property type="entry name" value="Glycos_transf_2"/>
    <property type="match status" value="1"/>
</dbReference>
<dbReference type="InterPro" id="IPR001173">
    <property type="entry name" value="Glyco_trans_2-like"/>
</dbReference>
<evidence type="ECO:0000256" key="4">
    <source>
        <dbReference type="ARBA" id="ARBA00022679"/>
    </source>
</evidence>
<evidence type="ECO:0000256" key="5">
    <source>
        <dbReference type="ARBA" id="ARBA00023136"/>
    </source>
</evidence>
<dbReference type="CDD" id="cd02522">
    <property type="entry name" value="GT_2_like_a"/>
    <property type="match status" value="1"/>
</dbReference>
<keyword evidence="2" id="KW-1003">Cell membrane</keyword>
<feature type="domain" description="Glycosyltransferase 2-like" evidence="6">
    <location>
        <begin position="10"/>
        <end position="126"/>
    </location>
</feature>
<gene>
    <name evidence="7" type="ORF">ACFS1K_15150</name>
</gene>
<reference evidence="8" key="1">
    <citation type="journal article" date="2019" name="Int. J. Syst. Evol. Microbiol.">
        <title>The Global Catalogue of Microorganisms (GCM) 10K type strain sequencing project: providing services to taxonomists for standard genome sequencing and annotation.</title>
        <authorList>
            <consortium name="The Broad Institute Genomics Platform"/>
            <consortium name="The Broad Institute Genome Sequencing Center for Infectious Disease"/>
            <person name="Wu L."/>
            <person name="Ma J."/>
        </authorList>
    </citation>
    <scope>NUCLEOTIDE SEQUENCE [LARGE SCALE GENOMIC DNA]</scope>
    <source>
        <strain evidence="8">KCTC 52924</strain>
    </source>
</reference>
<keyword evidence="4" id="KW-0808">Transferase</keyword>
<keyword evidence="8" id="KW-1185">Reference proteome</keyword>
<dbReference type="InterPro" id="IPR026461">
    <property type="entry name" value="Trfase_2_rSAM/seldom_assoc"/>
</dbReference>
<evidence type="ECO:0000256" key="2">
    <source>
        <dbReference type="ARBA" id="ARBA00022475"/>
    </source>
</evidence>
<evidence type="ECO:0000259" key="6">
    <source>
        <dbReference type="Pfam" id="PF00535"/>
    </source>
</evidence>
<keyword evidence="5" id="KW-0472">Membrane</keyword>
<organism evidence="7 8">
    <name type="scientific">Arenibacter antarcticus</name>
    <dbReference type="NCBI Taxonomy" id="2040469"/>
    <lineage>
        <taxon>Bacteria</taxon>
        <taxon>Pseudomonadati</taxon>
        <taxon>Bacteroidota</taxon>
        <taxon>Flavobacteriia</taxon>
        <taxon>Flavobacteriales</taxon>
        <taxon>Flavobacteriaceae</taxon>
        <taxon>Arenibacter</taxon>
    </lineage>
</organism>
<dbReference type="RefSeq" id="WP_251806317.1">
    <property type="nucleotide sequence ID" value="NZ_CP166679.1"/>
</dbReference>
<dbReference type="Proteomes" id="UP001597532">
    <property type="component" value="Unassembled WGS sequence"/>
</dbReference>
<dbReference type="InterPro" id="IPR029044">
    <property type="entry name" value="Nucleotide-diphossugar_trans"/>
</dbReference>
<evidence type="ECO:0000313" key="8">
    <source>
        <dbReference type="Proteomes" id="UP001597532"/>
    </source>
</evidence>
<evidence type="ECO:0000256" key="1">
    <source>
        <dbReference type="ARBA" id="ARBA00004236"/>
    </source>
</evidence>
<sequence length="235" mass="27047">MKLNNHNSISIIIPVFNEATTIKMLLEYLRENSVTNAIKEIIVVDGGSTDQSFAIAKDFGATMLRAKKGRAKQMNIGAKHASGEILYFLHADTFPPKQFDQYILSAIETGFKAGCFRMRFNTSKKFLQFFAWFSRINHKLCRGGDQSLFVQKELFHKSKGYNEAYIIYEDTEFIGRLYRSAKFTVLPQHVITSARKYEQLGTVRLQYHFGVIHLKNILGFGPDQLYDYYKKNIAN</sequence>
<evidence type="ECO:0000256" key="3">
    <source>
        <dbReference type="ARBA" id="ARBA00022676"/>
    </source>
</evidence>
<dbReference type="SUPFAM" id="SSF53448">
    <property type="entry name" value="Nucleotide-diphospho-sugar transferases"/>
    <property type="match status" value="1"/>
</dbReference>
<name>A0ABW5VHF8_9FLAO</name>
<keyword evidence="3" id="KW-0328">Glycosyltransferase</keyword>
<proteinExistence type="predicted"/>
<evidence type="ECO:0000313" key="7">
    <source>
        <dbReference type="EMBL" id="MFD2791112.1"/>
    </source>
</evidence>
<protein>
    <submittedName>
        <fullName evidence="7">TIGR04283 family arsenosugar biosynthesis glycosyltransferase</fullName>
    </submittedName>
</protein>
<dbReference type="EMBL" id="JBHUOK010000032">
    <property type="protein sequence ID" value="MFD2791112.1"/>
    <property type="molecule type" value="Genomic_DNA"/>
</dbReference>
<dbReference type="NCBIfam" id="TIGR04283">
    <property type="entry name" value="glyco_like_mftF"/>
    <property type="match status" value="1"/>
</dbReference>
<dbReference type="Gene3D" id="3.90.550.10">
    <property type="entry name" value="Spore Coat Polysaccharide Biosynthesis Protein SpsA, Chain A"/>
    <property type="match status" value="1"/>
</dbReference>
<comment type="subcellular location">
    <subcellularLocation>
        <location evidence="1">Cell membrane</location>
    </subcellularLocation>
</comment>
<comment type="caution">
    <text evidence="7">The sequence shown here is derived from an EMBL/GenBank/DDBJ whole genome shotgun (WGS) entry which is preliminary data.</text>
</comment>